<dbReference type="Pfam" id="PF13175">
    <property type="entry name" value="AAA_15"/>
    <property type="match status" value="1"/>
</dbReference>
<dbReference type="InterPro" id="IPR051396">
    <property type="entry name" value="Bact_Antivir_Def_Nuclease"/>
</dbReference>
<dbReference type="PANTHER" id="PTHR43581">
    <property type="entry name" value="ATP/GTP PHOSPHATASE"/>
    <property type="match status" value="1"/>
</dbReference>
<dbReference type="Proteomes" id="UP000284250">
    <property type="component" value="Unassembled WGS sequence"/>
</dbReference>
<dbReference type="Gene3D" id="3.40.50.300">
    <property type="entry name" value="P-loop containing nucleotide triphosphate hydrolases"/>
    <property type="match status" value="1"/>
</dbReference>
<dbReference type="PANTHER" id="PTHR43581:SF4">
    <property type="entry name" value="ATP_GTP PHOSPHATASE"/>
    <property type="match status" value="1"/>
</dbReference>
<feature type="domain" description="Endonuclease GajA/Old nuclease/RecF-like AAA" evidence="1">
    <location>
        <begin position="216"/>
        <end position="322"/>
    </location>
</feature>
<dbReference type="SUPFAM" id="SSF52540">
    <property type="entry name" value="P-loop containing nucleoside triphosphate hydrolases"/>
    <property type="match status" value="1"/>
</dbReference>
<dbReference type="EMBL" id="QYCN01000020">
    <property type="protein sequence ID" value="RIY08762.1"/>
    <property type="molecule type" value="Genomic_DNA"/>
</dbReference>
<sequence length="414" mass="45909">MTERLIIRNFAGLDNIDIELGRINIFIGPQASGKSVCVKCLYFFKGCINSLLRQAIQPQFVVEDLATLFAAGFRVMFEPTAFQSDSLLRYSNGDNFIQLSGNAAQLNVTYSHFYADLFSRAKQAVASRPNSSPEEAAFADTALYMRFKQSAAQTLGLFGTSTLLFVPASRAAYTVVDEPRLDTPFSSDHFINYFRPFYNAFRRNEPTTGQELGNSLINKLTNDVLGAEFRREEEEEFLVQARGNRTPLHITSSGQQEVLPVVLTLRYLSLAARREPEVAIIEEPEAHLHPTAQNALAQLMAAVYNTRKAPLQLFLTTHTPYLLTAFNNLIYAGQLAQSLPEGSPNLAQLEATVPAALRLQIGDFRVYALENGQASLLIDNELGLLRADTLDKVSDITAEQFGDLMALDPSTYAE</sequence>
<evidence type="ECO:0000259" key="1">
    <source>
        <dbReference type="Pfam" id="PF13175"/>
    </source>
</evidence>
<accession>A0A418QU80</accession>
<proteinExistence type="predicted"/>
<organism evidence="2 3">
    <name type="scientific">Hymenobacter rubripertinctus</name>
    <dbReference type="NCBI Taxonomy" id="2029981"/>
    <lineage>
        <taxon>Bacteria</taxon>
        <taxon>Pseudomonadati</taxon>
        <taxon>Bacteroidota</taxon>
        <taxon>Cytophagia</taxon>
        <taxon>Cytophagales</taxon>
        <taxon>Hymenobacteraceae</taxon>
        <taxon>Hymenobacter</taxon>
    </lineage>
</organism>
<dbReference type="RefSeq" id="WP_119656342.1">
    <property type="nucleotide sequence ID" value="NZ_JBHUOI010000041.1"/>
</dbReference>
<dbReference type="AlphaFoldDB" id="A0A418QU80"/>
<protein>
    <recommendedName>
        <fullName evidence="1">Endonuclease GajA/Old nuclease/RecF-like AAA domain-containing protein</fullName>
    </recommendedName>
</protein>
<keyword evidence="3" id="KW-1185">Reference proteome</keyword>
<dbReference type="InterPro" id="IPR027417">
    <property type="entry name" value="P-loop_NTPase"/>
</dbReference>
<comment type="caution">
    <text evidence="2">The sequence shown here is derived from an EMBL/GenBank/DDBJ whole genome shotgun (WGS) entry which is preliminary data.</text>
</comment>
<reference evidence="2 3" key="2">
    <citation type="submission" date="2019-01" db="EMBL/GenBank/DDBJ databases">
        <title>Hymenobacter humicola sp. nov., isolated from soils in Antarctica.</title>
        <authorList>
            <person name="Sedlacek I."/>
            <person name="Holochova P."/>
            <person name="Kralova S."/>
            <person name="Pantucek R."/>
            <person name="Stankova E."/>
            <person name="Vrbovska V."/>
            <person name="Kristofova L."/>
            <person name="Svec P."/>
            <person name="Busse H.-J."/>
        </authorList>
    </citation>
    <scope>NUCLEOTIDE SEQUENCE [LARGE SCALE GENOMIC DNA]</scope>
    <source>
        <strain evidence="2 3">CCM 8852</strain>
    </source>
</reference>
<evidence type="ECO:0000313" key="3">
    <source>
        <dbReference type="Proteomes" id="UP000284250"/>
    </source>
</evidence>
<name>A0A418QU80_9BACT</name>
<gene>
    <name evidence="2" type="ORF">D0T11_13580</name>
</gene>
<dbReference type="OrthoDB" id="1098190at2"/>
<dbReference type="InterPro" id="IPR041685">
    <property type="entry name" value="AAA_GajA/Old/RecF-like"/>
</dbReference>
<reference evidence="2 3" key="1">
    <citation type="submission" date="2018-09" db="EMBL/GenBank/DDBJ databases">
        <authorList>
            <person name="Zeman M."/>
            <person name="Pardy F."/>
        </authorList>
    </citation>
    <scope>NUCLEOTIDE SEQUENCE [LARGE SCALE GENOMIC DNA]</scope>
    <source>
        <strain evidence="2 3">CCM 8852</strain>
    </source>
</reference>
<evidence type="ECO:0000313" key="2">
    <source>
        <dbReference type="EMBL" id="RIY08762.1"/>
    </source>
</evidence>